<feature type="transmembrane region" description="Helical" evidence="6">
    <location>
        <begin position="137"/>
        <end position="156"/>
    </location>
</feature>
<comment type="caution">
    <text evidence="8">The sequence shown here is derived from an EMBL/GenBank/DDBJ whole genome shotgun (WGS) entry which is preliminary data.</text>
</comment>
<dbReference type="Pfam" id="PF00083">
    <property type="entry name" value="Sugar_tr"/>
    <property type="match status" value="1"/>
</dbReference>
<feature type="transmembrane region" description="Helical" evidence="6">
    <location>
        <begin position="256"/>
        <end position="279"/>
    </location>
</feature>
<dbReference type="GO" id="GO:0016020">
    <property type="term" value="C:membrane"/>
    <property type="evidence" value="ECO:0007669"/>
    <property type="project" value="UniProtKB-SubCell"/>
</dbReference>
<evidence type="ECO:0000256" key="4">
    <source>
        <dbReference type="ARBA" id="ARBA00023136"/>
    </source>
</evidence>
<dbReference type="SUPFAM" id="SSF103473">
    <property type="entry name" value="MFS general substrate transporter"/>
    <property type="match status" value="1"/>
</dbReference>
<feature type="transmembrane region" description="Helical" evidence="6">
    <location>
        <begin position="30"/>
        <end position="48"/>
    </location>
</feature>
<dbReference type="InterPro" id="IPR005828">
    <property type="entry name" value="MFS_sugar_transport-like"/>
</dbReference>
<dbReference type="Proteomes" id="UP000283509">
    <property type="component" value="Unassembled WGS sequence"/>
</dbReference>
<organism evidence="8 9">
    <name type="scientific">Penaeus vannamei</name>
    <name type="common">Whiteleg shrimp</name>
    <name type="synonym">Litopenaeus vannamei</name>
    <dbReference type="NCBI Taxonomy" id="6689"/>
    <lineage>
        <taxon>Eukaryota</taxon>
        <taxon>Metazoa</taxon>
        <taxon>Ecdysozoa</taxon>
        <taxon>Arthropoda</taxon>
        <taxon>Crustacea</taxon>
        <taxon>Multicrustacea</taxon>
        <taxon>Malacostraca</taxon>
        <taxon>Eumalacostraca</taxon>
        <taxon>Eucarida</taxon>
        <taxon>Decapoda</taxon>
        <taxon>Dendrobranchiata</taxon>
        <taxon>Penaeoidea</taxon>
        <taxon>Penaeidae</taxon>
        <taxon>Penaeus</taxon>
    </lineage>
</organism>
<reference evidence="8 9" key="1">
    <citation type="submission" date="2018-04" db="EMBL/GenBank/DDBJ databases">
        <authorList>
            <person name="Zhang X."/>
            <person name="Yuan J."/>
            <person name="Li F."/>
            <person name="Xiang J."/>
        </authorList>
    </citation>
    <scope>NUCLEOTIDE SEQUENCE [LARGE SCALE GENOMIC DNA]</scope>
    <source>
        <tissue evidence="8">Muscle</tissue>
    </source>
</reference>
<keyword evidence="9" id="KW-1185">Reference proteome</keyword>
<accession>A0A3R7MLP8</accession>
<feature type="domain" description="Major facilitator superfamily (MFS) profile" evidence="7">
    <location>
        <begin position="1"/>
        <end position="284"/>
    </location>
</feature>
<evidence type="ECO:0000313" key="9">
    <source>
        <dbReference type="Proteomes" id="UP000283509"/>
    </source>
</evidence>
<dbReference type="OrthoDB" id="6379443at2759"/>
<gene>
    <name evidence="8" type="ORF">C7M84_001103</name>
</gene>
<dbReference type="STRING" id="6689.A0A3R7MLP8"/>
<feature type="region of interest" description="Disordered" evidence="5">
    <location>
        <begin position="288"/>
        <end position="311"/>
    </location>
</feature>
<evidence type="ECO:0000256" key="3">
    <source>
        <dbReference type="ARBA" id="ARBA00022989"/>
    </source>
</evidence>
<sequence length="311" mass="34870">MAAILFILPWAIGYMILPGIAYVVRSWQRLQAVLISPYVPLLAYYWLLPESPRWLIQQGRFKDALELLSEAAELAEENKTEDKRDSNFLIRVLRNIVVVITKRELRTRSLAVFFCWFGVSMVYYGTALGATNLGVDIYTYMFLSGLLEIPAYLLLWPSIERLGRQRTLVLLFFICTISISSVALIMFYFPNAPSGLKIFFSQSGKLCVTAAFHLTWIYTAEMFPTRYRSLAVGEGSCVARMGSICSPYIIDILGEVSAWAPSAVFALISLVASVLALLLPETRNRAMLETGSSHGETSDPRIDTSSERSEA</sequence>
<evidence type="ECO:0000256" key="2">
    <source>
        <dbReference type="ARBA" id="ARBA00022692"/>
    </source>
</evidence>
<evidence type="ECO:0000259" key="7">
    <source>
        <dbReference type="PROSITE" id="PS50850"/>
    </source>
</evidence>
<protein>
    <submittedName>
        <fullName evidence="8">Putative organic cation transporter protein-like</fullName>
    </submittedName>
</protein>
<reference evidence="8 9" key="2">
    <citation type="submission" date="2019-01" db="EMBL/GenBank/DDBJ databases">
        <title>The decoding of complex shrimp genome reveals the adaptation for benthos swimmer, frequently molting mechanism and breeding impact on genome.</title>
        <authorList>
            <person name="Sun Y."/>
            <person name="Gao Y."/>
            <person name="Yu Y."/>
        </authorList>
    </citation>
    <scope>NUCLEOTIDE SEQUENCE [LARGE SCALE GENOMIC DNA]</scope>
    <source>
        <tissue evidence="8">Muscle</tissue>
    </source>
</reference>
<name>A0A3R7MLP8_PENVA</name>
<keyword evidence="3 6" id="KW-1133">Transmembrane helix</keyword>
<evidence type="ECO:0000313" key="8">
    <source>
        <dbReference type="EMBL" id="ROT80175.1"/>
    </source>
</evidence>
<dbReference type="AlphaFoldDB" id="A0A3R7MLP8"/>
<evidence type="ECO:0000256" key="1">
    <source>
        <dbReference type="ARBA" id="ARBA00004141"/>
    </source>
</evidence>
<dbReference type="GO" id="GO:0022857">
    <property type="term" value="F:transmembrane transporter activity"/>
    <property type="evidence" value="ECO:0007669"/>
    <property type="project" value="InterPro"/>
</dbReference>
<evidence type="ECO:0000256" key="6">
    <source>
        <dbReference type="SAM" id="Phobius"/>
    </source>
</evidence>
<comment type="subcellular location">
    <subcellularLocation>
        <location evidence="1">Membrane</location>
        <topology evidence="1">Multi-pass membrane protein</topology>
    </subcellularLocation>
</comment>
<dbReference type="PROSITE" id="PS50850">
    <property type="entry name" value="MFS"/>
    <property type="match status" value="1"/>
</dbReference>
<dbReference type="InterPro" id="IPR020846">
    <property type="entry name" value="MFS_dom"/>
</dbReference>
<proteinExistence type="predicted"/>
<evidence type="ECO:0000256" key="5">
    <source>
        <dbReference type="SAM" id="MobiDB-lite"/>
    </source>
</evidence>
<dbReference type="EMBL" id="QCYY01001146">
    <property type="protein sequence ID" value="ROT80175.1"/>
    <property type="molecule type" value="Genomic_DNA"/>
</dbReference>
<dbReference type="Gene3D" id="1.20.1250.20">
    <property type="entry name" value="MFS general substrate transporter like domains"/>
    <property type="match status" value="1"/>
</dbReference>
<feature type="transmembrane region" description="Helical" evidence="6">
    <location>
        <begin position="168"/>
        <end position="189"/>
    </location>
</feature>
<feature type="transmembrane region" description="Helical" evidence="6">
    <location>
        <begin position="110"/>
        <end position="131"/>
    </location>
</feature>
<feature type="compositionally biased region" description="Basic and acidic residues" evidence="5">
    <location>
        <begin position="296"/>
        <end position="311"/>
    </location>
</feature>
<dbReference type="InterPro" id="IPR036259">
    <property type="entry name" value="MFS_trans_sf"/>
</dbReference>
<keyword evidence="2 6" id="KW-0812">Transmembrane</keyword>
<keyword evidence="4 6" id="KW-0472">Membrane</keyword>
<feature type="transmembrane region" description="Helical" evidence="6">
    <location>
        <begin position="7"/>
        <end position="24"/>
    </location>
</feature>
<dbReference type="PANTHER" id="PTHR24064">
    <property type="entry name" value="SOLUTE CARRIER FAMILY 22 MEMBER"/>
    <property type="match status" value="1"/>
</dbReference>